<comment type="caution">
    <text evidence="7">The sequence shown here is derived from an EMBL/GenBank/DDBJ whole genome shotgun (WGS) entry which is preliminary data.</text>
</comment>
<dbReference type="Gene3D" id="1.10.10.60">
    <property type="entry name" value="Homeodomain-like"/>
    <property type="match status" value="1"/>
</dbReference>
<dbReference type="InterPro" id="IPR001647">
    <property type="entry name" value="HTH_TetR"/>
</dbReference>
<feature type="region of interest" description="Disordered" evidence="5">
    <location>
        <begin position="1"/>
        <end position="22"/>
    </location>
</feature>
<evidence type="ECO:0000313" key="8">
    <source>
        <dbReference type="Proteomes" id="UP001518989"/>
    </source>
</evidence>
<reference evidence="7 8" key="1">
    <citation type="submission" date="2020-09" db="EMBL/GenBank/DDBJ databases">
        <title>Roseomonas.</title>
        <authorList>
            <person name="Zhu W."/>
        </authorList>
    </citation>
    <scope>NUCLEOTIDE SEQUENCE [LARGE SCALE GENOMIC DNA]</scope>
    <source>
        <strain evidence="7 8">573</strain>
    </source>
</reference>
<organism evidence="7 8">
    <name type="scientific">Roseomonas haemaphysalidis</name>
    <dbReference type="NCBI Taxonomy" id="2768162"/>
    <lineage>
        <taxon>Bacteria</taxon>
        <taxon>Pseudomonadati</taxon>
        <taxon>Pseudomonadota</taxon>
        <taxon>Alphaproteobacteria</taxon>
        <taxon>Acetobacterales</taxon>
        <taxon>Roseomonadaceae</taxon>
        <taxon>Roseomonas</taxon>
    </lineage>
</organism>
<dbReference type="PROSITE" id="PS50977">
    <property type="entry name" value="HTH_TETR_2"/>
    <property type="match status" value="1"/>
</dbReference>
<dbReference type="EMBL" id="JACTNG010000001">
    <property type="protein sequence ID" value="MBO1078075.1"/>
    <property type="molecule type" value="Genomic_DNA"/>
</dbReference>
<feature type="domain" description="HTH tetR-type" evidence="6">
    <location>
        <begin position="21"/>
        <end position="81"/>
    </location>
</feature>
<dbReference type="PANTHER" id="PTHR47506:SF1">
    <property type="entry name" value="HTH-TYPE TRANSCRIPTIONAL REGULATOR YJDC"/>
    <property type="match status" value="1"/>
</dbReference>
<sequence length="211" mass="22150">MSTKPAAGRPTPTKPRGRQSTFDRDEALLTALELFWRHGYEGVSLADLTSAMGIAAPSLYHAFGNKAELYRAVLRRYGADGMSAADIAATPSALEAARRMLERGVAAVTRPGRPLGCMISSGMLMAGPENAALAGELRALRATLRVALQERIERDVSEGMLPAGTDAATLSRLVASVLQGLSVQALDGAPGGELLAVARAALMAWPKGHDK</sequence>
<evidence type="ECO:0000256" key="1">
    <source>
        <dbReference type="ARBA" id="ARBA00023015"/>
    </source>
</evidence>
<feature type="DNA-binding region" description="H-T-H motif" evidence="4">
    <location>
        <begin position="44"/>
        <end position="63"/>
    </location>
</feature>
<dbReference type="Pfam" id="PF00440">
    <property type="entry name" value="TetR_N"/>
    <property type="match status" value="1"/>
</dbReference>
<dbReference type="Proteomes" id="UP001518989">
    <property type="component" value="Unassembled WGS sequence"/>
</dbReference>
<keyword evidence="8" id="KW-1185">Reference proteome</keyword>
<evidence type="ECO:0000259" key="6">
    <source>
        <dbReference type="PROSITE" id="PS50977"/>
    </source>
</evidence>
<evidence type="ECO:0000313" key="7">
    <source>
        <dbReference type="EMBL" id="MBO1078075.1"/>
    </source>
</evidence>
<protein>
    <submittedName>
        <fullName evidence="7">TetR/AcrR family transcriptional regulator</fullName>
    </submittedName>
</protein>
<evidence type="ECO:0000256" key="5">
    <source>
        <dbReference type="SAM" id="MobiDB-lite"/>
    </source>
</evidence>
<keyword evidence="1" id="KW-0805">Transcription regulation</keyword>
<dbReference type="RefSeq" id="WP_207415455.1">
    <property type="nucleotide sequence ID" value="NZ_CP061179.1"/>
</dbReference>
<dbReference type="InterPro" id="IPR009057">
    <property type="entry name" value="Homeodomain-like_sf"/>
</dbReference>
<name>A0ABS3KKU3_9PROT</name>
<dbReference type="SUPFAM" id="SSF48498">
    <property type="entry name" value="Tetracyclin repressor-like, C-terminal domain"/>
    <property type="match status" value="1"/>
</dbReference>
<dbReference type="PANTHER" id="PTHR47506">
    <property type="entry name" value="TRANSCRIPTIONAL REGULATORY PROTEIN"/>
    <property type="match status" value="1"/>
</dbReference>
<gene>
    <name evidence="7" type="ORF">IAI61_03460</name>
</gene>
<dbReference type="Gene3D" id="1.10.357.10">
    <property type="entry name" value="Tetracycline Repressor, domain 2"/>
    <property type="match status" value="1"/>
</dbReference>
<dbReference type="InterPro" id="IPR036271">
    <property type="entry name" value="Tet_transcr_reg_TetR-rel_C_sf"/>
</dbReference>
<evidence type="ECO:0000256" key="3">
    <source>
        <dbReference type="ARBA" id="ARBA00023163"/>
    </source>
</evidence>
<keyword evidence="3" id="KW-0804">Transcription</keyword>
<dbReference type="SUPFAM" id="SSF46689">
    <property type="entry name" value="Homeodomain-like"/>
    <property type="match status" value="1"/>
</dbReference>
<evidence type="ECO:0000256" key="2">
    <source>
        <dbReference type="ARBA" id="ARBA00023125"/>
    </source>
</evidence>
<proteinExistence type="predicted"/>
<accession>A0ABS3KKU3</accession>
<dbReference type="InterPro" id="IPR023772">
    <property type="entry name" value="DNA-bd_HTH_TetR-type_CS"/>
</dbReference>
<dbReference type="PROSITE" id="PS01081">
    <property type="entry name" value="HTH_TETR_1"/>
    <property type="match status" value="1"/>
</dbReference>
<keyword evidence="2 4" id="KW-0238">DNA-binding</keyword>
<evidence type="ECO:0000256" key="4">
    <source>
        <dbReference type="PROSITE-ProRule" id="PRU00335"/>
    </source>
</evidence>